<name>A0A1X1YKM4_9MYCO</name>
<protein>
    <recommendedName>
        <fullName evidence="4">DUF732 domain-containing protein</fullName>
    </recommendedName>
</protein>
<accession>A0A1X1YKM4</accession>
<comment type="caution">
    <text evidence="2">The sequence shown here is derived from an EMBL/GenBank/DDBJ whole genome shotgun (WGS) entry which is preliminary data.</text>
</comment>
<feature type="chain" id="PRO_5012349107" description="DUF732 domain-containing protein" evidence="1">
    <location>
        <begin position="27"/>
        <end position="118"/>
    </location>
</feature>
<evidence type="ECO:0000256" key="1">
    <source>
        <dbReference type="SAM" id="SignalP"/>
    </source>
</evidence>
<sequence length="118" mass="12349">MRKLAWSAAVVCGLPMGLVLSVPAHGSGDVIGDYVADHGGEVCAFMRDQPNMAGVKHSIDHILATSSLPEDQTGRLLAGSVMADCPEQGPLVQEFVVYMKRRQQSNSGLGAIGGMLGL</sequence>
<dbReference type="AlphaFoldDB" id="A0A1X1YKM4"/>
<reference evidence="2 3" key="1">
    <citation type="submission" date="2016-01" db="EMBL/GenBank/DDBJ databases">
        <title>The new phylogeny of the genus Mycobacterium.</title>
        <authorList>
            <person name="Tarcisio F."/>
            <person name="Conor M."/>
            <person name="Antonella G."/>
            <person name="Elisabetta G."/>
            <person name="Giulia F.S."/>
            <person name="Sara T."/>
            <person name="Anna F."/>
            <person name="Clotilde B."/>
            <person name="Roberto B."/>
            <person name="Veronica D.S."/>
            <person name="Fabio R."/>
            <person name="Monica P."/>
            <person name="Olivier J."/>
            <person name="Enrico T."/>
            <person name="Nicola S."/>
        </authorList>
    </citation>
    <scope>NUCLEOTIDE SEQUENCE [LARGE SCALE GENOMIC DNA]</scope>
    <source>
        <strain evidence="2 3">DSM 45394</strain>
    </source>
</reference>
<gene>
    <name evidence="2" type="ORF">AWC16_10880</name>
</gene>
<evidence type="ECO:0000313" key="3">
    <source>
        <dbReference type="Proteomes" id="UP000193866"/>
    </source>
</evidence>
<dbReference type="Proteomes" id="UP000193866">
    <property type="component" value="Unassembled WGS sequence"/>
</dbReference>
<dbReference type="OrthoDB" id="4734457at2"/>
<proteinExistence type="predicted"/>
<keyword evidence="3" id="KW-1185">Reference proteome</keyword>
<keyword evidence="1" id="KW-0732">Signal</keyword>
<dbReference type="RefSeq" id="WP_085264494.1">
    <property type="nucleotide sequence ID" value="NZ_JACKVG010000012.1"/>
</dbReference>
<evidence type="ECO:0000313" key="2">
    <source>
        <dbReference type="EMBL" id="ORW11580.1"/>
    </source>
</evidence>
<evidence type="ECO:0008006" key="4">
    <source>
        <dbReference type="Google" id="ProtNLM"/>
    </source>
</evidence>
<dbReference type="EMBL" id="LQPG01000017">
    <property type="protein sequence ID" value="ORW11580.1"/>
    <property type="molecule type" value="Genomic_DNA"/>
</dbReference>
<feature type="signal peptide" evidence="1">
    <location>
        <begin position="1"/>
        <end position="26"/>
    </location>
</feature>
<organism evidence="2 3">
    <name type="scientific">Mycolicibacter longobardus</name>
    <dbReference type="NCBI Taxonomy" id="1108812"/>
    <lineage>
        <taxon>Bacteria</taxon>
        <taxon>Bacillati</taxon>
        <taxon>Actinomycetota</taxon>
        <taxon>Actinomycetes</taxon>
        <taxon>Mycobacteriales</taxon>
        <taxon>Mycobacteriaceae</taxon>
        <taxon>Mycolicibacter</taxon>
    </lineage>
</organism>